<dbReference type="AlphaFoldDB" id="A0A318FP44"/>
<evidence type="ECO:0000313" key="3">
    <source>
        <dbReference type="Proteomes" id="UP000247485"/>
    </source>
</evidence>
<feature type="transmembrane region" description="Helical" evidence="1">
    <location>
        <begin position="45"/>
        <end position="67"/>
    </location>
</feature>
<evidence type="ECO:0000256" key="1">
    <source>
        <dbReference type="SAM" id="Phobius"/>
    </source>
</evidence>
<keyword evidence="1" id="KW-1133">Transmembrane helix</keyword>
<proteinExistence type="predicted"/>
<name>A0A318FP44_KLEOX</name>
<protein>
    <submittedName>
        <fullName evidence="2">Uncharacterized protein</fullName>
    </submittedName>
</protein>
<dbReference type="Proteomes" id="UP000247485">
    <property type="component" value="Unassembled WGS sequence"/>
</dbReference>
<feature type="transmembrane region" description="Helical" evidence="1">
    <location>
        <begin position="114"/>
        <end position="134"/>
    </location>
</feature>
<keyword evidence="1" id="KW-0472">Membrane</keyword>
<dbReference type="RefSeq" id="WP_142670560.1">
    <property type="nucleotide sequence ID" value="NZ_QJJG01000019.1"/>
</dbReference>
<feature type="transmembrane region" description="Helical" evidence="1">
    <location>
        <begin position="168"/>
        <end position="188"/>
    </location>
</feature>
<gene>
    <name evidence="2" type="ORF">DET57_11920</name>
</gene>
<evidence type="ECO:0000313" key="2">
    <source>
        <dbReference type="EMBL" id="PXW39536.1"/>
    </source>
</evidence>
<comment type="caution">
    <text evidence="2">The sequence shown here is derived from an EMBL/GenBank/DDBJ whole genome shotgun (WGS) entry which is preliminary data.</text>
</comment>
<accession>A0A318FP44</accession>
<keyword evidence="1" id="KW-0812">Transmembrane</keyword>
<sequence>MSLSDGVRVLLLTTVCYLLTFSYELGYFKYFNLPSELININIKTLITFGFSFISITVICIIPASNIICKIIYERKKLNPNYKLNLTFMLYSLIIATFLMFILVFHHVISIISMTLQFIFILTLAANDILIPFIFKGNMSLSQSVNEYAKEQNQSNVLTLLTKKSKKTLPIYIILFMISMSISHIFGGLTAMTTKLDLTCNGKAIYKTQDSSVIVKIENNKYRVVPIDSCLIEKMIK</sequence>
<dbReference type="EMBL" id="QJJG01000019">
    <property type="protein sequence ID" value="PXW39536.1"/>
    <property type="molecule type" value="Genomic_DNA"/>
</dbReference>
<reference evidence="2 3" key="1">
    <citation type="submission" date="2018-05" db="EMBL/GenBank/DDBJ databases">
        <title>Freshwater and sediment microbial communities from various areas in North America, analyzing microbe dynamics in response to fracking.</title>
        <authorList>
            <person name="Lamendella R."/>
        </authorList>
    </citation>
    <scope>NUCLEOTIDE SEQUENCE [LARGE SCALE GENOMIC DNA]</scope>
    <source>
        <strain evidence="2 3">67</strain>
    </source>
</reference>
<organism evidence="2 3">
    <name type="scientific">Klebsiella oxytoca</name>
    <dbReference type="NCBI Taxonomy" id="571"/>
    <lineage>
        <taxon>Bacteria</taxon>
        <taxon>Pseudomonadati</taxon>
        <taxon>Pseudomonadota</taxon>
        <taxon>Gammaproteobacteria</taxon>
        <taxon>Enterobacterales</taxon>
        <taxon>Enterobacteriaceae</taxon>
        <taxon>Klebsiella/Raoultella group</taxon>
        <taxon>Klebsiella</taxon>
    </lineage>
</organism>
<feature type="transmembrane region" description="Helical" evidence="1">
    <location>
        <begin position="7"/>
        <end position="25"/>
    </location>
</feature>
<feature type="transmembrane region" description="Helical" evidence="1">
    <location>
        <begin position="87"/>
        <end position="108"/>
    </location>
</feature>